<dbReference type="EMBL" id="FTRV01000017">
    <property type="protein sequence ID" value="SPM31919.1"/>
    <property type="molecule type" value="Genomic_DNA"/>
</dbReference>
<organism evidence="1 2">
    <name type="scientific">Mycobacterium terramassiliense</name>
    <dbReference type="NCBI Taxonomy" id="1841859"/>
    <lineage>
        <taxon>Bacteria</taxon>
        <taxon>Bacillati</taxon>
        <taxon>Actinomycetota</taxon>
        <taxon>Actinomycetes</taxon>
        <taxon>Mycobacteriales</taxon>
        <taxon>Mycobacteriaceae</taxon>
        <taxon>Mycobacterium</taxon>
    </lineage>
</organism>
<name>A0A2U3NK46_9MYCO</name>
<protein>
    <submittedName>
        <fullName evidence="1">Translation initiation factor 2</fullName>
    </submittedName>
</protein>
<dbReference type="GO" id="GO:0003743">
    <property type="term" value="F:translation initiation factor activity"/>
    <property type="evidence" value="ECO:0007669"/>
    <property type="project" value="UniProtKB-KW"/>
</dbReference>
<proteinExistence type="predicted"/>
<dbReference type="Proteomes" id="UP000241595">
    <property type="component" value="Unassembled WGS sequence"/>
</dbReference>
<gene>
    <name evidence="1" type="ORF">MTAB308_5444</name>
</gene>
<reference evidence="1 2" key="1">
    <citation type="submission" date="2017-01" db="EMBL/GenBank/DDBJ databases">
        <authorList>
            <consortium name="Urmite Genomes"/>
        </authorList>
    </citation>
    <scope>NUCLEOTIDE SEQUENCE [LARGE SCALE GENOMIC DNA]</scope>
    <source>
        <strain evidence="1 2">AB308</strain>
    </source>
</reference>
<accession>A0A2U3NK46</accession>
<sequence length="86" mass="8930">VTSSAVTNVEIVATSRTSPSAFDFALGALLRDDSAAANPAVARLLGVSADQFEQRTGMAAHDFLLAATGRSDPARLGPPDVVNIYR</sequence>
<evidence type="ECO:0000313" key="1">
    <source>
        <dbReference type="EMBL" id="SPM31919.1"/>
    </source>
</evidence>
<keyword evidence="1" id="KW-0648">Protein biosynthesis</keyword>
<feature type="non-terminal residue" evidence="1">
    <location>
        <position position="1"/>
    </location>
</feature>
<evidence type="ECO:0000313" key="2">
    <source>
        <dbReference type="Proteomes" id="UP000241595"/>
    </source>
</evidence>
<keyword evidence="1" id="KW-0396">Initiation factor</keyword>
<dbReference type="AlphaFoldDB" id="A0A2U3NK46"/>
<keyword evidence="2" id="KW-1185">Reference proteome</keyword>